<evidence type="ECO:0000313" key="12">
    <source>
        <dbReference type="EMBL" id="CAH0550175.1"/>
    </source>
</evidence>
<comment type="function">
    <text evidence="10">Component of the transcription regulatory histone acetylation (HAT) complex SAGA, a multiprotein complex that activates transcription by remodeling chromatin and mediating histone acetylation and deubiquitination. Within the SAGA complex, participates in a subcomplex that specifically deubiquitinates histone H2B. The SAGA complex is recruited to specific gene promoters by activators, where it is required for transcription.</text>
</comment>
<keyword evidence="6" id="KW-0805">Transcription regulation</keyword>
<evidence type="ECO:0000256" key="11">
    <source>
        <dbReference type="SAM" id="MobiDB-lite"/>
    </source>
</evidence>
<dbReference type="GO" id="GO:0006325">
    <property type="term" value="P:chromatin organization"/>
    <property type="evidence" value="ECO:0007669"/>
    <property type="project" value="UniProtKB-KW"/>
</dbReference>
<dbReference type="InterPro" id="IPR051078">
    <property type="entry name" value="SGF11"/>
</dbReference>
<dbReference type="InterPro" id="IPR013246">
    <property type="entry name" value="SAGA_su_Sgf11"/>
</dbReference>
<evidence type="ECO:0000313" key="13">
    <source>
        <dbReference type="Proteomes" id="UP001154078"/>
    </source>
</evidence>
<dbReference type="FunFam" id="3.30.160.60:FF:000118">
    <property type="entry name" value="Ataxin-7-like protein 3"/>
    <property type="match status" value="1"/>
</dbReference>
<keyword evidence="13" id="KW-1185">Reference proteome</keyword>
<evidence type="ECO:0000256" key="2">
    <source>
        <dbReference type="ARBA" id="ARBA00022723"/>
    </source>
</evidence>
<evidence type="ECO:0000256" key="6">
    <source>
        <dbReference type="ARBA" id="ARBA00023015"/>
    </source>
</evidence>
<evidence type="ECO:0000256" key="10">
    <source>
        <dbReference type="RuleBase" id="RU261113"/>
    </source>
</evidence>
<feature type="compositionally biased region" description="Low complexity" evidence="11">
    <location>
        <begin position="116"/>
        <end position="132"/>
    </location>
</feature>
<keyword evidence="5" id="KW-0156">Chromatin regulator</keyword>
<feature type="compositionally biased region" description="Basic residues" evidence="11">
    <location>
        <begin position="158"/>
        <end position="175"/>
    </location>
</feature>
<feature type="compositionally biased region" description="Low complexity" evidence="11">
    <location>
        <begin position="211"/>
        <end position="227"/>
    </location>
</feature>
<name>A0A9P0FC63_BRAAE</name>
<comment type="subunit">
    <text evidence="10">Component of some SAGA transcription coactivator-HAT complexes.</text>
</comment>
<dbReference type="Pfam" id="PF08209">
    <property type="entry name" value="Sgf11"/>
    <property type="match status" value="1"/>
</dbReference>
<evidence type="ECO:0000256" key="3">
    <source>
        <dbReference type="ARBA" id="ARBA00022771"/>
    </source>
</evidence>
<feature type="compositionally biased region" description="Basic residues" evidence="11">
    <location>
        <begin position="228"/>
        <end position="241"/>
    </location>
</feature>
<dbReference type="GO" id="GO:0008270">
    <property type="term" value="F:zinc ion binding"/>
    <property type="evidence" value="ECO:0007669"/>
    <property type="project" value="UniProtKB-KW"/>
</dbReference>
<dbReference type="PANTHER" id="PTHR46367:SF1">
    <property type="entry name" value="ATAXIN-7-LIKE PROTEIN 3"/>
    <property type="match status" value="1"/>
</dbReference>
<dbReference type="EMBL" id="OV121133">
    <property type="protein sequence ID" value="CAH0550175.1"/>
    <property type="molecule type" value="Genomic_DNA"/>
</dbReference>
<comment type="similarity">
    <text evidence="10">Belongs to the SGF11 family.</text>
</comment>
<keyword evidence="8" id="KW-0804">Transcription</keyword>
<dbReference type="GO" id="GO:0000124">
    <property type="term" value="C:SAGA complex"/>
    <property type="evidence" value="ECO:0007669"/>
    <property type="project" value="TreeGrafter"/>
</dbReference>
<protein>
    <recommendedName>
        <fullName evidence="10">SAGA-associated factor 11</fullName>
    </recommendedName>
</protein>
<dbReference type="AlphaFoldDB" id="A0A9P0FC63"/>
<proteinExistence type="inferred from homology"/>
<sequence length="254" mass="28431">MSKRPNPDRKQLFNSLAKDFHELVQNKHELKASINNFFYNLVDEMAIGIIFDLHRKYKTNAYELDDSQDEEENKDVDVFAEHNLKKTQECVCPNCDRAVAAIYFAPHLEKCMGMGRASSRSRNATRRVVANNKDSDGGSYSGVASDDDKDVNWNLGDKRRKKKTRNGSKKSKGSTKKNYDSEPLESLNVDVEGDDDDLTNLRDILHLQDHSNSTSPADSASSSQSSSSKKKDKSKSKKSSKRDKSSPSSSLAAD</sequence>
<dbReference type="OrthoDB" id="21557at2759"/>
<keyword evidence="4" id="KW-0862">Zinc</keyword>
<evidence type="ECO:0000256" key="7">
    <source>
        <dbReference type="ARBA" id="ARBA00023159"/>
    </source>
</evidence>
<feature type="compositionally biased region" description="Basic and acidic residues" evidence="11">
    <location>
        <begin position="199"/>
        <end position="209"/>
    </location>
</feature>
<dbReference type="GO" id="GO:0006357">
    <property type="term" value="P:regulation of transcription by RNA polymerase II"/>
    <property type="evidence" value="ECO:0007669"/>
    <property type="project" value="TreeGrafter"/>
</dbReference>
<evidence type="ECO:0000256" key="9">
    <source>
        <dbReference type="ARBA" id="ARBA00023242"/>
    </source>
</evidence>
<reference evidence="12" key="1">
    <citation type="submission" date="2021-12" db="EMBL/GenBank/DDBJ databases">
        <authorList>
            <person name="King R."/>
        </authorList>
    </citation>
    <scope>NUCLEOTIDE SEQUENCE</scope>
</reference>
<evidence type="ECO:0000256" key="4">
    <source>
        <dbReference type="ARBA" id="ARBA00022833"/>
    </source>
</evidence>
<keyword evidence="7 10" id="KW-0010">Activator</keyword>
<feature type="region of interest" description="Disordered" evidence="11">
    <location>
        <begin position="115"/>
        <end position="254"/>
    </location>
</feature>
<dbReference type="Gene3D" id="3.30.160.60">
    <property type="entry name" value="Classic Zinc Finger"/>
    <property type="match status" value="1"/>
</dbReference>
<keyword evidence="9" id="KW-0539">Nucleus</keyword>
<comment type="subcellular location">
    <subcellularLocation>
        <location evidence="1 10">Nucleus</location>
    </subcellularLocation>
</comment>
<accession>A0A9P0FC63</accession>
<dbReference type="GO" id="GO:0071819">
    <property type="term" value="C:DUBm complex"/>
    <property type="evidence" value="ECO:0007669"/>
    <property type="project" value="UniProtKB-ARBA"/>
</dbReference>
<evidence type="ECO:0000256" key="1">
    <source>
        <dbReference type="ARBA" id="ARBA00004123"/>
    </source>
</evidence>
<evidence type="ECO:0000256" key="8">
    <source>
        <dbReference type="ARBA" id="ARBA00023163"/>
    </source>
</evidence>
<dbReference type="GO" id="GO:0003713">
    <property type="term" value="F:transcription coactivator activity"/>
    <property type="evidence" value="ECO:0007669"/>
    <property type="project" value="TreeGrafter"/>
</dbReference>
<keyword evidence="3" id="KW-0863">Zinc-finger</keyword>
<gene>
    <name evidence="12" type="ORF">MELIAE_LOCUS3058</name>
</gene>
<dbReference type="Proteomes" id="UP001154078">
    <property type="component" value="Chromosome 2"/>
</dbReference>
<keyword evidence="2" id="KW-0479">Metal-binding</keyword>
<organism evidence="12 13">
    <name type="scientific">Brassicogethes aeneus</name>
    <name type="common">Rape pollen beetle</name>
    <name type="synonym">Meligethes aeneus</name>
    <dbReference type="NCBI Taxonomy" id="1431903"/>
    <lineage>
        <taxon>Eukaryota</taxon>
        <taxon>Metazoa</taxon>
        <taxon>Ecdysozoa</taxon>
        <taxon>Arthropoda</taxon>
        <taxon>Hexapoda</taxon>
        <taxon>Insecta</taxon>
        <taxon>Pterygota</taxon>
        <taxon>Neoptera</taxon>
        <taxon>Endopterygota</taxon>
        <taxon>Coleoptera</taxon>
        <taxon>Polyphaga</taxon>
        <taxon>Cucujiformia</taxon>
        <taxon>Nitidulidae</taxon>
        <taxon>Meligethinae</taxon>
        <taxon>Brassicogethes</taxon>
    </lineage>
</organism>
<dbReference type="PANTHER" id="PTHR46367">
    <property type="entry name" value="ATAXIN-7-LIKE PROTEIN 3"/>
    <property type="match status" value="1"/>
</dbReference>
<evidence type="ECO:0000256" key="5">
    <source>
        <dbReference type="ARBA" id="ARBA00022853"/>
    </source>
</evidence>